<dbReference type="PANTHER" id="PTHR11895">
    <property type="entry name" value="TRANSAMIDASE"/>
    <property type="match status" value="1"/>
</dbReference>
<dbReference type="AlphaFoldDB" id="A0A5B0WEL7"/>
<reference evidence="3 4" key="1">
    <citation type="submission" date="2019-07" db="EMBL/GenBank/DDBJ databases">
        <title>The Draft Genome Sequence of Rhizobium tropici SARCC-755 Associated with Superior Nodulation on Pigeonpea (Cajanus cajan (L.) Millsp.).</title>
        <authorList>
            <person name="Bopape F.L."/>
            <person name="Hassen A.I."/>
            <person name="Swanevelder Z.H."/>
            <person name="Gwata E.T."/>
        </authorList>
    </citation>
    <scope>NUCLEOTIDE SEQUENCE [LARGE SCALE GENOMIC DNA]</scope>
    <source>
        <strain evidence="3 4">SARCC-755</strain>
    </source>
</reference>
<dbReference type="Gene3D" id="3.10.490.10">
    <property type="entry name" value="Gamma-glutamyl cyclotransferase-like"/>
    <property type="match status" value="1"/>
</dbReference>
<dbReference type="PANTHER" id="PTHR11895:SF169">
    <property type="entry name" value="GLUTAMYL-TRNA(GLN) AMIDOTRANSFERASE"/>
    <property type="match status" value="1"/>
</dbReference>
<comment type="caution">
    <text evidence="3">The sequence shown here is derived from an EMBL/GenBank/DDBJ whole genome shotgun (WGS) entry which is preliminary data.</text>
</comment>
<evidence type="ECO:0000259" key="2">
    <source>
        <dbReference type="Pfam" id="PF21986"/>
    </source>
</evidence>
<feature type="domain" description="Allophanate hydrolase C-terminal" evidence="2">
    <location>
        <begin position="474"/>
        <end position="596"/>
    </location>
</feature>
<dbReference type="InterPro" id="IPR023631">
    <property type="entry name" value="Amidase_dom"/>
</dbReference>
<evidence type="ECO:0000259" key="1">
    <source>
        <dbReference type="Pfam" id="PF01425"/>
    </source>
</evidence>
<dbReference type="InterPro" id="IPR036928">
    <property type="entry name" value="AS_sf"/>
</dbReference>
<dbReference type="GO" id="GO:0004039">
    <property type="term" value="F:allophanate hydrolase activity"/>
    <property type="evidence" value="ECO:0007669"/>
    <property type="project" value="UniProtKB-EC"/>
</dbReference>
<dbReference type="SUPFAM" id="SSF75304">
    <property type="entry name" value="Amidase signature (AS) enzymes"/>
    <property type="match status" value="1"/>
</dbReference>
<accession>A0A5B0WEL7</accession>
<proteinExistence type="predicted"/>
<dbReference type="Pfam" id="PF01425">
    <property type="entry name" value="Amidase"/>
    <property type="match status" value="1"/>
</dbReference>
<dbReference type="EC" id="3.5.1.54" evidence="3"/>
<dbReference type="OrthoDB" id="9811471at2"/>
<dbReference type="InterPro" id="IPR053844">
    <property type="entry name" value="AH_C"/>
</dbReference>
<protein>
    <submittedName>
        <fullName evidence="3">Allophanate hydrolase</fullName>
        <ecNumber evidence="3">3.5.1.54</ecNumber>
    </submittedName>
</protein>
<dbReference type="Pfam" id="PF21986">
    <property type="entry name" value="AH_C"/>
    <property type="match status" value="1"/>
</dbReference>
<dbReference type="InterPro" id="IPR000120">
    <property type="entry name" value="Amidase"/>
</dbReference>
<evidence type="ECO:0000313" key="4">
    <source>
        <dbReference type="Proteomes" id="UP000323608"/>
    </source>
</evidence>
<name>A0A5B0WEL7_RHITR</name>
<dbReference type="EMBL" id="VNIP01000003">
    <property type="protein sequence ID" value="KAA1184621.1"/>
    <property type="molecule type" value="Genomic_DNA"/>
</dbReference>
<keyword evidence="3" id="KW-0378">Hydrolase</keyword>
<dbReference type="NCBIfam" id="TIGR02713">
    <property type="entry name" value="allophanate_hyd"/>
    <property type="match status" value="1"/>
</dbReference>
<dbReference type="Gene3D" id="3.90.1300.10">
    <property type="entry name" value="Amidase signature (AS) domain"/>
    <property type="match status" value="1"/>
</dbReference>
<dbReference type="NCBIfam" id="NF006043">
    <property type="entry name" value="PRK08186.1"/>
    <property type="match status" value="1"/>
</dbReference>
<dbReference type="InterPro" id="IPR014085">
    <property type="entry name" value="Allophanate_hydrolase"/>
</dbReference>
<feature type="domain" description="Amidase" evidence="1">
    <location>
        <begin position="23"/>
        <end position="436"/>
    </location>
</feature>
<dbReference type="Proteomes" id="UP000323608">
    <property type="component" value="Unassembled WGS sequence"/>
</dbReference>
<organism evidence="3 4">
    <name type="scientific">Rhizobium tropici</name>
    <dbReference type="NCBI Taxonomy" id="398"/>
    <lineage>
        <taxon>Bacteria</taxon>
        <taxon>Pseudomonadati</taxon>
        <taxon>Pseudomonadota</taxon>
        <taxon>Alphaproteobacteria</taxon>
        <taxon>Hyphomicrobiales</taxon>
        <taxon>Rhizobiaceae</taxon>
        <taxon>Rhizobium/Agrobacterium group</taxon>
        <taxon>Rhizobium</taxon>
    </lineage>
</organism>
<gene>
    <name evidence="3" type="primary">atzF</name>
    <name evidence="3" type="ORF">FP026_04395</name>
</gene>
<dbReference type="Gene3D" id="1.20.58.1700">
    <property type="match status" value="1"/>
</dbReference>
<sequence>MLPTILDLTSLRDAYKAGLSPLDMVEEIIARCGASDDPAIFITPTSPEALRAAATELLATAPEPNSLPLWGIPFAVKDNIDVAGLPTTAACPAFAYHPQADATVVARLRAAGAIVIGKTNLDQFATGLNGTRSPHGAPRSVFDRAYVSGGSSSGSAVAVAAGLASFSLGTDTAGSGRVPAAFNNLVGIKPTPGLVPNVGVVPACRSVDVVTVFAATVGDGVAIRRIMEGYDARDPFSREATPASLPSVRPRVGVLDGAEREFYGNSQVEALYDAAIDRARSLGAEIVPFDYAPFRQAAELLYSGPWVAERLAAVKDFLASNASDFDPTVRTIIEGARGYDAVAAFEGKYRLEALRQKTKVEWEKVDFLMLPTSPTTYTVEEMQADPIVRNSHFGRYTNFANLLDCAAIAIPAGFDPDCHLPAGVMLVGPAFTDDALAPFADAMHRAANSGMGKDRMATLPDRSHVTPEAADVVPIVVVGAHLTDMPLNHELTGKGGYRMKTGRTDGSYRLFALPGTVPPKPGLVRDPGFGGNGIEVEVWALPPAAFARFVQNIPAPLGIGKILLDDGSHVSGFLCETHAVVGARDITEFGGWRNFIRAADASA</sequence>
<evidence type="ECO:0000313" key="3">
    <source>
        <dbReference type="EMBL" id="KAA1184621.1"/>
    </source>
</evidence>
<dbReference type="RefSeq" id="WP_149633402.1">
    <property type="nucleotide sequence ID" value="NZ_VNIP01000003.1"/>
</dbReference>